<feature type="coiled-coil region" evidence="1">
    <location>
        <begin position="180"/>
        <end position="207"/>
    </location>
</feature>
<feature type="region of interest" description="Disordered" evidence="2">
    <location>
        <begin position="245"/>
        <end position="352"/>
    </location>
</feature>
<evidence type="ECO:0000313" key="5">
    <source>
        <dbReference type="Proteomes" id="UP001369086"/>
    </source>
</evidence>
<evidence type="ECO:0000313" key="4">
    <source>
        <dbReference type="EMBL" id="KAK6480857.1"/>
    </source>
</evidence>
<feature type="region of interest" description="Disordered" evidence="2">
    <location>
        <begin position="85"/>
        <end position="113"/>
    </location>
</feature>
<proteinExistence type="predicted"/>
<comment type="caution">
    <text evidence="4">The sequence shown here is derived from an EMBL/GenBank/DDBJ whole genome shotgun (WGS) entry which is preliminary data.</text>
</comment>
<keyword evidence="5" id="KW-1185">Reference proteome</keyword>
<dbReference type="Proteomes" id="UP001369086">
    <property type="component" value="Unassembled WGS sequence"/>
</dbReference>
<evidence type="ECO:0000256" key="2">
    <source>
        <dbReference type="SAM" id="MobiDB-lite"/>
    </source>
</evidence>
<name>A0ABR0Z7S4_HUSHU</name>
<sequence>MNSVDVLKLGVDALKEELQRRRLDTRDPRIELTKRLQDALEGEASAEETDEEWEDYSEAEVKVVVKEEEEEEEEECELVPVTDPRCCLEEGRPPPASRKRALEEGPGRGAHCEKLQHKRTPPQLLDLDSGDWTYGTRKPNFTESETRVLVEEILRNRHTLFSPDSWRPPPQERQRCWGEIREAVNAVSEVSREVKELKRRWQILKKKMKDRLGGEQDGRELRLCGWEESIVGFLKDEVTECGFGSLTGSQARPPSDTDSAPERLCVESSSPSPCLPESFQPLTFINEGGKVLPTVRSPKPAAPSPGPTHRQPETKPEAPSGGKQAEVASKPAGVPLTKQPPAPEEPPRAAEALGSQATLMREWREQQPQHTAELRECREQQTQHAAVLQELREWREQQTQHTALLREWREQQTQHTALLKECREQQPQHTALLREWREQQTQHVALLGSLSQQVCSAVQHIADMANTFKSMAASMAAVAQSVLSLASNTEAIQQQEETDDKPRQT</sequence>
<feature type="coiled-coil region" evidence="1">
    <location>
        <begin position="377"/>
        <end position="411"/>
    </location>
</feature>
<dbReference type="PANTHER" id="PTHR23098:SF22">
    <property type="entry name" value="MYB-LIKE DOMAIN-CONTAINING PROTEIN"/>
    <property type="match status" value="1"/>
</dbReference>
<dbReference type="PANTHER" id="PTHR23098">
    <property type="entry name" value="AGAP001331-PA-RELATED"/>
    <property type="match status" value="1"/>
</dbReference>
<organism evidence="4 5">
    <name type="scientific">Huso huso</name>
    <name type="common">Beluga</name>
    <name type="synonym">Acipenser huso</name>
    <dbReference type="NCBI Taxonomy" id="61971"/>
    <lineage>
        <taxon>Eukaryota</taxon>
        <taxon>Metazoa</taxon>
        <taxon>Chordata</taxon>
        <taxon>Craniata</taxon>
        <taxon>Vertebrata</taxon>
        <taxon>Euteleostomi</taxon>
        <taxon>Actinopterygii</taxon>
        <taxon>Chondrostei</taxon>
        <taxon>Acipenseriformes</taxon>
        <taxon>Acipenseridae</taxon>
        <taxon>Huso</taxon>
    </lineage>
</organism>
<evidence type="ECO:0000256" key="1">
    <source>
        <dbReference type="SAM" id="Coils"/>
    </source>
</evidence>
<keyword evidence="1" id="KW-0175">Coiled coil</keyword>
<dbReference type="InterPro" id="IPR028002">
    <property type="entry name" value="Myb_DNA-bind_5"/>
</dbReference>
<accession>A0ABR0Z7S4</accession>
<evidence type="ECO:0000259" key="3">
    <source>
        <dbReference type="Pfam" id="PF13873"/>
    </source>
</evidence>
<feature type="compositionally biased region" description="Basic and acidic residues" evidence="2">
    <location>
        <begin position="100"/>
        <end position="113"/>
    </location>
</feature>
<gene>
    <name evidence="4" type="ORF">HHUSO_G16956</name>
</gene>
<reference evidence="4 5" key="1">
    <citation type="submission" date="2021-05" db="EMBL/GenBank/DDBJ databases">
        <authorList>
            <person name="Zahm M."/>
            <person name="Klopp C."/>
            <person name="Cabau C."/>
            <person name="Kuhl H."/>
            <person name="Suciu R."/>
            <person name="Ciorpac M."/>
            <person name="Holostenco D."/>
            <person name="Gessner J."/>
            <person name="Wuertz S."/>
            <person name="Hohne C."/>
            <person name="Stock M."/>
            <person name="Gislard M."/>
            <person name="Lluch J."/>
            <person name="Milhes M."/>
            <person name="Lampietro C."/>
            <person name="Lopez Roques C."/>
            <person name="Donnadieu C."/>
            <person name="Du K."/>
            <person name="Schartl M."/>
            <person name="Guiguen Y."/>
        </authorList>
    </citation>
    <scope>NUCLEOTIDE SEQUENCE [LARGE SCALE GENOMIC DNA]</scope>
    <source>
        <strain evidence="4">Hh-F2</strain>
        <tissue evidence="4">Blood</tissue>
    </source>
</reference>
<feature type="compositionally biased region" description="Low complexity" evidence="2">
    <location>
        <begin position="266"/>
        <end position="278"/>
    </location>
</feature>
<feature type="compositionally biased region" description="Polar residues" evidence="2">
    <location>
        <begin position="246"/>
        <end position="258"/>
    </location>
</feature>
<dbReference type="Pfam" id="PF13873">
    <property type="entry name" value="Myb_DNA-bind_5"/>
    <property type="match status" value="1"/>
</dbReference>
<feature type="domain" description="Myb/SANT-like DNA-binding" evidence="3">
    <location>
        <begin position="137"/>
        <end position="211"/>
    </location>
</feature>
<protein>
    <submittedName>
        <fullName evidence="4">t-SNARE domain-containing protein 1-like isoform X1</fullName>
    </submittedName>
</protein>
<dbReference type="EMBL" id="JAHFZB010000015">
    <property type="protein sequence ID" value="KAK6480857.1"/>
    <property type="molecule type" value="Genomic_DNA"/>
</dbReference>